<reference evidence="3" key="1">
    <citation type="journal article" date="2019" name="Int. J. Syst. Evol. Microbiol.">
        <title>The Global Catalogue of Microorganisms (GCM) 10K type strain sequencing project: providing services to taxonomists for standard genome sequencing and annotation.</title>
        <authorList>
            <consortium name="The Broad Institute Genomics Platform"/>
            <consortium name="The Broad Institute Genome Sequencing Center for Infectious Disease"/>
            <person name="Wu L."/>
            <person name="Ma J."/>
        </authorList>
    </citation>
    <scope>NUCLEOTIDE SEQUENCE [LARGE SCALE GENOMIC DNA]</scope>
    <source>
        <strain evidence="3">IBRC-M 10813</strain>
    </source>
</reference>
<dbReference type="InterPro" id="IPR004013">
    <property type="entry name" value="PHP_dom"/>
</dbReference>
<protein>
    <submittedName>
        <fullName evidence="2">PHP domain-containing protein</fullName>
    </submittedName>
</protein>
<dbReference type="Gene3D" id="3.20.20.140">
    <property type="entry name" value="Metal-dependent hydrolases"/>
    <property type="match status" value="1"/>
</dbReference>
<dbReference type="SUPFAM" id="SSF89550">
    <property type="entry name" value="PHP domain-like"/>
    <property type="match status" value="1"/>
</dbReference>
<dbReference type="Proteomes" id="UP001595843">
    <property type="component" value="Unassembled WGS sequence"/>
</dbReference>
<sequence>MTNHDHRFKEEIADMRILDGLEPGTFDLHLHTTASDGALPPADLVRKAKAAGLSTIAVTDHDTLAGVEEAIKTGQEIGVHVIPGVELSTRLQRTNIDILGYHIQERQQLHDELAAFRDDRKTRAIAIIERFNHLGMPLTLEDVRSFSGDGVIARPHIAQAIVQKGYLPNVQTVFDQYLADGKPAAIEKKVLTPENGIRMIRRAGGIAVLAHPALIGDDGIVRRVLEVGLDGIEVWHRKHTRKDARRYLRLAAEFDLLVTGGSDFHNDEHTLGAPI</sequence>
<evidence type="ECO:0000313" key="2">
    <source>
        <dbReference type="EMBL" id="MFC4076925.1"/>
    </source>
</evidence>
<accession>A0ABV8JER0</accession>
<keyword evidence="3" id="KW-1185">Reference proteome</keyword>
<feature type="domain" description="Polymerase/histidinol phosphatase N-terminal" evidence="1">
    <location>
        <begin position="26"/>
        <end position="91"/>
    </location>
</feature>
<gene>
    <name evidence="2" type="ORF">ACFOUO_08880</name>
</gene>
<name>A0ABV8JER0_9BACL</name>
<dbReference type="CDD" id="cd07438">
    <property type="entry name" value="PHP_HisPPase_AMP"/>
    <property type="match status" value="1"/>
</dbReference>
<evidence type="ECO:0000259" key="1">
    <source>
        <dbReference type="SMART" id="SM00481"/>
    </source>
</evidence>
<dbReference type="InterPro" id="IPR052018">
    <property type="entry name" value="PHP_domain"/>
</dbReference>
<proteinExistence type="predicted"/>
<dbReference type="Pfam" id="PF02811">
    <property type="entry name" value="PHP"/>
    <property type="match status" value="1"/>
</dbReference>
<dbReference type="EMBL" id="JBHSAP010000009">
    <property type="protein sequence ID" value="MFC4076925.1"/>
    <property type="molecule type" value="Genomic_DNA"/>
</dbReference>
<dbReference type="PANTHER" id="PTHR42924:SF3">
    <property type="entry name" value="POLYMERASE_HISTIDINOL PHOSPHATASE N-TERMINAL DOMAIN-CONTAINING PROTEIN"/>
    <property type="match status" value="1"/>
</dbReference>
<dbReference type="PANTHER" id="PTHR42924">
    <property type="entry name" value="EXONUCLEASE"/>
    <property type="match status" value="1"/>
</dbReference>
<comment type="caution">
    <text evidence="2">The sequence shown here is derived from an EMBL/GenBank/DDBJ whole genome shotgun (WGS) entry which is preliminary data.</text>
</comment>
<evidence type="ECO:0000313" key="3">
    <source>
        <dbReference type="Proteomes" id="UP001595843"/>
    </source>
</evidence>
<dbReference type="SMART" id="SM00481">
    <property type="entry name" value="POLIIIAc"/>
    <property type="match status" value="1"/>
</dbReference>
<dbReference type="InterPro" id="IPR016195">
    <property type="entry name" value="Pol/histidinol_Pase-like"/>
</dbReference>
<organism evidence="2 3">
    <name type="scientific">Salinithrix halophila</name>
    <dbReference type="NCBI Taxonomy" id="1485204"/>
    <lineage>
        <taxon>Bacteria</taxon>
        <taxon>Bacillati</taxon>
        <taxon>Bacillota</taxon>
        <taxon>Bacilli</taxon>
        <taxon>Bacillales</taxon>
        <taxon>Thermoactinomycetaceae</taxon>
        <taxon>Salinithrix</taxon>
    </lineage>
</organism>
<dbReference type="Gene3D" id="1.10.150.650">
    <property type="match status" value="1"/>
</dbReference>
<dbReference type="InterPro" id="IPR003141">
    <property type="entry name" value="Pol/His_phosphatase_N"/>
</dbReference>